<evidence type="ECO:0000313" key="4">
    <source>
        <dbReference type="EMBL" id="CAK0780744.1"/>
    </source>
</evidence>
<feature type="transmembrane region" description="Helical" evidence="2">
    <location>
        <begin position="12"/>
        <end position="35"/>
    </location>
</feature>
<dbReference type="GO" id="GO:0005096">
    <property type="term" value="F:GTPase activator activity"/>
    <property type="evidence" value="ECO:0007669"/>
    <property type="project" value="TreeGrafter"/>
</dbReference>
<keyword evidence="2" id="KW-0812">Transmembrane</keyword>
<keyword evidence="2" id="KW-1133">Transmembrane helix</keyword>
<dbReference type="PANTHER" id="PTHR22957:SF507">
    <property type="entry name" value="OS08G0547200 PROTEIN"/>
    <property type="match status" value="1"/>
</dbReference>
<keyword evidence="5" id="KW-1185">Reference proteome</keyword>
<dbReference type="InterPro" id="IPR035969">
    <property type="entry name" value="Rab-GAP_TBC_sf"/>
</dbReference>
<dbReference type="InterPro" id="IPR000195">
    <property type="entry name" value="Rab-GAP-TBC_dom"/>
</dbReference>
<dbReference type="PANTHER" id="PTHR22957">
    <property type="entry name" value="TBC1 DOMAIN FAMILY MEMBER GTPASE-ACTIVATING PROTEIN"/>
    <property type="match status" value="1"/>
</dbReference>
<evidence type="ECO:0000256" key="2">
    <source>
        <dbReference type="SAM" id="Phobius"/>
    </source>
</evidence>
<gene>
    <name evidence="4" type="ORF">CVIRNUC_005160</name>
</gene>
<dbReference type="Gene3D" id="1.10.8.270">
    <property type="entry name" value="putative rabgap domain of human tbc1 domain family member 14 like domains"/>
    <property type="match status" value="1"/>
</dbReference>
<evidence type="ECO:0000313" key="5">
    <source>
        <dbReference type="Proteomes" id="UP001314263"/>
    </source>
</evidence>
<keyword evidence="2" id="KW-0472">Membrane</keyword>
<dbReference type="SMART" id="SM00164">
    <property type="entry name" value="TBC"/>
    <property type="match status" value="1"/>
</dbReference>
<evidence type="ECO:0000256" key="1">
    <source>
        <dbReference type="SAM" id="MobiDB-lite"/>
    </source>
</evidence>
<dbReference type="Pfam" id="PF00566">
    <property type="entry name" value="RabGAP-TBC"/>
    <property type="match status" value="1"/>
</dbReference>
<protein>
    <recommendedName>
        <fullName evidence="3">Rab-GAP TBC domain-containing protein</fullName>
    </recommendedName>
</protein>
<evidence type="ECO:0000259" key="3">
    <source>
        <dbReference type="PROSITE" id="PS50086"/>
    </source>
</evidence>
<dbReference type="AlphaFoldDB" id="A0AAV1I4R4"/>
<dbReference type="Gene3D" id="1.10.472.80">
    <property type="entry name" value="Ypt/Rab-GAP domain of gyp1p, domain 3"/>
    <property type="match status" value="1"/>
</dbReference>
<proteinExistence type="predicted"/>
<name>A0AAV1I4R4_9CHLO</name>
<dbReference type="SUPFAM" id="SSF47923">
    <property type="entry name" value="Ypt/Rab-GAP domain of gyp1p"/>
    <property type="match status" value="1"/>
</dbReference>
<feature type="compositionally biased region" description="Low complexity" evidence="1">
    <location>
        <begin position="176"/>
        <end position="194"/>
    </location>
</feature>
<comment type="caution">
    <text evidence="4">The sequence shown here is derived from an EMBL/GenBank/DDBJ whole genome shotgun (WGS) entry which is preliminary data.</text>
</comment>
<organism evidence="4 5">
    <name type="scientific">Coccomyxa viridis</name>
    <dbReference type="NCBI Taxonomy" id="1274662"/>
    <lineage>
        <taxon>Eukaryota</taxon>
        <taxon>Viridiplantae</taxon>
        <taxon>Chlorophyta</taxon>
        <taxon>core chlorophytes</taxon>
        <taxon>Trebouxiophyceae</taxon>
        <taxon>Trebouxiophyceae incertae sedis</taxon>
        <taxon>Coccomyxaceae</taxon>
        <taxon>Coccomyxa</taxon>
    </lineage>
</organism>
<dbReference type="PROSITE" id="PS50086">
    <property type="entry name" value="TBC_RABGAP"/>
    <property type="match status" value="1"/>
</dbReference>
<dbReference type="Proteomes" id="UP001314263">
    <property type="component" value="Unassembled WGS sequence"/>
</dbReference>
<feature type="region of interest" description="Disordered" evidence="1">
    <location>
        <begin position="176"/>
        <end position="204"/>
    </location>
</feature>
<reference evidence="4 5" key="1">
    <citation type="submission" date="2023-10" db="EMBL/GenBank/DDBJ databases">
        <authorList>
            <person name="Maclean D."/>
            <person name="Macfadyen A."/>
        </authorList>
    </citation>
    <scope>NUCLEOTIDE SEQUENCE [LARGE SCALE GENOMIC DNA]</scope>
</reference>
<feature type="domain" description="Rab-GAP TBC" evidence="3">
    <location>
        <begin position="76"/>
        <end position="352"/>
    </location>
</feature>
<dbReference type="EMBL" id="CAUYUE010000006">
    <property type="protein sequence ID" value="CAK0780744.1"/>
    <property type="molecule type" value="Genomic_DNA"/>
</dbReference>
<accession>A0AAV1I4R4</accession>
<sequence length="385" mass="42130">MPSRSGVQAGTASGVDIALGLSAAAAAALVAYGLIQGHKQQRLQPLTREQWLAMQDSTHRLSRSLPVLLDQVRKGGCLPELRAEVWPYLLRLDSPSDNLEQRRKLRVELSRSYVKLLQRCQELECALKTSDVRTSAGEATAEHASAAQPLPPSLAQFAEAQRIILLDAVRTDFSQSGQRSAAGSGNSGSANRGPSGNGAGEGEGQRLGRVAEETLAGATHLTAFERHAAGRLIHLLSAYAVHDPETGYCQGMSDLAVPMLLVFEDDAMAFWCFERLLQRVKKNFRHDESGIKEQLATLAAVLQRADPVLFHHLRKIQAGDCFFAYRMVIVQLRREMPLQQAMTLWELLWAEEFHHKMDNWVSAGSPVRLADSAVSPLAGSPNIAL</sequence>